<protein>
    <submittedName>
        <fullName evidence="6">Amino acid permease</fullName>
    </submittedName>
</protein>
<dbReference type="GO" id="GO:0016020">
    <property type="term" value="C:membrane"/>
    <property type="evidence" value="ECO:0007669"/>
    <property type="project" value="UniProtKB-SubCell"/>
</dbReference>
<dbReference type="PANTHER" id="PTHR11785:SF512">
    <property type="entry name" value="SOBREMESA, ISOFORM B"/>
    <property type="match status" value="1"/>
</dbReference>
<dbReference type="Pfam" id="PF13520">
    <property type="entry name" value="AA_permease_2"/>
    <property type="match status" value="1"/>
</dbReference>
<feature type="transmembrane region" description="Helical" evidence="5">
    <location>
        <begin position="177"/>
        <end position="197"/>
    </location>
</feature>
<dbReference type="InterPro" id="IPR050598">
    <property type="entry name" value="AminoAcid_Transporter"/>
</dbReference>
<feature type="transmembrane region" description="Helical" evidence="5">
    <location>
        <begin position="348"/>
        <end position="367"/>
    </location>
</feature>
<organism evidence="6 7">
    <name type="scientific">Fibrisoma montanum</name>
    <dbReference type="NCBI Taxonomy" id="2305895"/>
    <lineage>
        <taxon>Bacteria</taxon>
        <taxon>Pseudomonadati</taxon>
        <taxon>Bacteroidota</taxon>
        <taxon>Cytophagia</taxon>
        <taxon>Cytophagales</taxon>
        <taxon>Spirosomataceae</taxon>
        <taxon>Fibrisoma</taxon>
    </lineage>
</organism>
<feature type="transmembrane region" description="Helical" evidence="5">
    <location>
        <begin position="209"/>
        <end position="229"/>
    </location>
</feature>
<evidence type="ECO:0000256" key="2">
    <source>
        <dbReference type="ARBA" id="ARBA00022692"/>
    </source>
</evidence>
<evidence type="ECO:0000313" key="7">
    <source>
        <dbReference type="Proteomes" id="UP000283523"/>
    </source>
</evidence>
<accession>A0A418LYS7</accession>
<dbReference type="InterPro" id="IPR002293">
    <property type="entry name" value="AA/rel_permease1"/>
</dbReference>
<feature type="transmembrane region" description="Helical" evidence="5">
    <location>
        <begin position="61"/>
        <end position="83"/>
    </location>
</feature>
<comment type="caution">
    <text evidence="6">The sequence shown here is derived from an EMBL/GenBank/DDBJ whole genome shotgun (WGS) entry which is preliminary data.</text>
</comment>
<dbReference type="PANTHER" id="PTHR11785">
    <property type="entry name" value="AMINO ACID TRANSPORTER"/>
    <property type="match status" value="1"/>
</dbReference>
<name>A0A418LYS7_9BACT</name>
<feature type="transmembrane region" description="Helical" evidence="5">
    <location>
        <begin position="250"/>
        <end position="269"/>
    </location>
</feature>
<evidence type="ECO:0000256" key="3">
    <source>
        <dbReference type="ARBA" id="ARBA00022989"/>
    </source>
</evidence>
<keyword evidence="4 5" id="KW-0472">Membrane</keyword>
<dbReference type="Proteomes" id="UP000283523">
    <property type="component" value="Unassembled WGS sequence"/>
</dbReference>
<feature type="transmembrane region" description="Helical" evidence="5">
    <location>
        <begin position="104"/>
        <end position="132"/>
    </location>
</feature>
<dbReference type="Gene3D" id="1.20.1740.10">
    <property type="entry name" value="Amino acid/polyamine transporter I"/>
    <property type="match status" value="1"/>
</dbReference>
<feature type="transmembrane region" description="Helical" evidence="5">
    <location>
        <begin position="436"/>
        <end position="453"/>
    </location>
</feature>
<evidence type="ECO:0000256" key="4">
    <source>
        <dbReference type="ARBA" id="ARBA00023136"/>
    </source>
</evidence>
<keyword evidence="7" id="KW-1185">Reference proteome</keyword>
<sequence>MNVSSHERGQSTGEKSKEAGVTIQPKLSAFDLTMIVVSLVIGIGIFRTPTLVAQSAQSPGVFFAAWIAGGLVSLCGALTYAEIGSRYPVAGGFYKLISEAFHPVFAFMLNWVIVLTYGAGNIGVALIGAEYINPLLPDTLHGPVGIRGTAIATVLLFYVINLLGIRSGARTQNLLSGLKVVLMLILCAGVFITPTLLSGPTSSTLTTPSSVGTAFFVSLIAVFYTYGGYQQVLNFGADIKQPTRNAPRGVIGGMVLIMALYLSLNYAYFRQLGFDGLAGSTLIAADLARALFGDWGFVLFSIAIFISVLGYLNASLLSLPRVYYAMADDGVLPPIFKRVNTRTQTQEFALTFLVVIMLLSLFFLGTFEKIVSYVMSIDTIALASAAATLFVFRRRVKGNDPFTGYRVWAYPWLPLLFIGFLIIVSINVVLNDPGPAAIGWGLFLSGWPLYYLLKRLV</sequence>
<dbReference type="AlphaFoldDB" id="A0A418LYS7"/>
<proteinExistence type="predicted"/>
<feature type="transmembrane region" description="Helical" evidence="5">
    <location>
        <begin position="144"/>
        <end position="165"/>
    </location>
</feature>
<keyword evidence="2 5" id="KW-0812">Transmembrane</keyword>
<comment type="subcellular location">
    <subcellularLocation>
        <location evidence="1">Membrane</location>
        <topology evidence="1">Multi-pass membrane protein</topology>
    </subcellularLocation>
</comment>
<evidence type="ECO:0000256" key="5">
    <source>
        <dbReference type="SAM" id="Phobius"/>
    </source>
</evidence>
<feature type="transmembrane region" description="Helical" evidence="5">
    <location>
        <begin position="295"/>
        <end position="314"/>
    </location>
</feature>
<evidence type="ECO:0000313" key="6">
    <source>
        <dbReference type="EMBL" id="RIV18458.1"/>
    </source>
</evidence>
<feature type="transmembrane region" description="Helical" evidence="5">
    <location>
        <begin position="412"/>
        <end position="430"/>
    </location>
</feature>
<gene>
    <name evidence="6" type="ORF">DYU11_28195</name>
</gene>
<dbReference type="RefSeq" id="WP_119671091.1">
    <property type="nucleotide sequence ID" value="NZ_QXED01000011.1"/>
</dbReference>
<feature type="transmembrane region" description="Helical" evidence="5">
    <location>
        <begin position="27"/>
        <end position="46"/>
    </location>
</feature>
<reference evidence="6 7" key="1">
    <citation type="submission" date="2018-08" db="EMBL/GenBank/DDBJ databases">
        <title>Fibrisoma montanum sp. nov., isolated from Danxia mountain soil.</title>
        <authorList>
            <person name="Huang Y."/>
        </authorList>
    </citation>
    <scope>NUCLEOTIDE SEQUENCE [LARGE SCALE GENOMIC DNA]</scope>
    <source>
        <strain evidence="6 7">HYT19</strain>
    </source>
</reference>
<dbReference type="OrthoDB" id="9810109at2"/>
<dbReference type="EMBL" id="QXED01000011">
    <property type="protein sequence ID" value="RIV18458.1"/>
    <property type="molecule type" value="Genomic_DNA"/>
</dbReference>
<dbReference type="GO" id="GO:0015179">
    <property type="term" value="F:L-amino acid transmembrane transporter activity"/>
    <property type="evidence" value="ECO:0007669"/>
    <property type="project" value="TreeGrafter"/>
</dbReference>
<evidence type="ECO:0000256" key="1">
    <source>
        <dbReference type="ARBA" id="ARBA00004141"/>
    </source>
</evidence>
<dbReference type="PIRSF" id="PIRSF006060">
    <property type="entry name" value="AA_transporter"/>
    <property type="match status" value="1"/>
</dbReference>
<feature type="transmembrane region" description="Helical" evidence="5">
    <location>
        <begin position="373"/>
        <end position="392"/>
    </location>
</feature>
<keyword evidence="3 5" id="KW-1133">Transmembrane helix</keyword>